<dbReference type="InterPro" id="IPR001375">
    <property type="entry name" value="Peptidase_S9_cat"/>
</dbReference>
<keyword evidence="2" id="KW-0031">Aminopeptidase</keyword>
<dbReference type="GO" id="GO:0008236">
    <property type="term" value="F:serine-type peptidase activity"/>
    <property type="evidence" value="ECO:0007669"/>
    <property type="project" value="UniProtKB-KW"/>
</dbReference>
<dbReference type="InterPro" id="IPR002469">
    <property type="entry name" value="Peptidase_S9B_N"/>
</dbReference>
<keyword evidence="5" id="KW-0378">Hydrolase</keyword>
<keyword evidence="7" id="KW-0735">Signal-anchor</keyword>
<evidence type="ECO:0000256" key="9">
    <source>
        <dbReference type="ARBA" id="ARBA00023136"/>
    </source>
</evidence>
<feature type="domain" description="Dipeptidylpeptidase IV N-terminal" evidence="15">
    <location>
        <begin position="216"/>
        <end position="549"/>
    </location>
</feature>
<reference evidence="16 17" key="1">
    <citation type="submission" date="2013-11" db="EMBL/GenBank/DDBJ databases">
        <title>Opisthorchis viverrini - life in the bile duct.</title>
        <authorList>
            <person name="Young N.D."/>
            <person name="Nagarajan N."/>
            <person name="Lin S.J."/>
            <person name="Korhonen P.K."/>
            <person name="Jex A.R."/>
            <person name="Hall R.S."/>
            <person name="Safavi-Hemami H."/>
            <person name="Kaewkong W."/>
            <person name="Bertrand D."/>
            <person name="Gao S."/>
            <person name="Seet Q."/>
            <person name="Wongkham S."/>
            <person name="Teh B.T."/>
            <person name="Wongkham C."/>
            <person name="Intapan P.M."/>
            <person name="Maleewong W."/>
            <person name="Yang X."/>
            <person name="Hu M."/>
            <person name="Wang Z."/>
            <person name="Hofmann A."/>
            <person name="Sternberg P.W."/>
            <person name="Tan P."/>
            <person name="Wang J."/>
            <person name="Gasser R.B."/>
        </authorList>
    </citation>
    <scope>NUCLEOTIDE SEQUENCE [LARGE SCALE GENOMIC DNA]</scope>
</reference>
<dbReference type="Gene3D" id="3.40.50.1820">
    <property type="entry name" value="alpha/beta hydrolase"/>
    <property type="match status" value="1"/>
</dbReference>
<sequence length="920" mass="104653">MPSIRKESIPRGSESPNPKLLKKENGADTRDIEANSIHSGNSLKPSETDDPELLANTPQKRNWRGILLALLVIAVISSIIVTASILTTPREPADNYGKPYTFSDFIHMNKWFELLSYKIVKDGIVYLSHNGDLVYLNQTAMTQRTLLPRHSLNEKRLFNGLFSVSSDLSGILLQYGDYQTSRINGPNKYDAVQVPGSTEDVYGSDKRVEIGPVKEALEQPYLPFAIWSPEGHHLAFSFDRHVYVHLNLFDDKLSTILNITQGMPDEDIQYGMADWMYGEEIMRTNVAVWWNPSATRIAFLAFDERNVTNVPILLFGVDGGTHERVLQHKYPQAGNPSPYGNPRVSLWIYDIEAGERREFERPASVPWDGHFMFERWYNPDTLIVCWSDRTQTQAWITVVSWTRNSSWVIYKTSANNGWVDMTKQANKEPLVHEKTQSLFIILPREYTEKAYRGIARLRVDLSGRETQQTMKWIITPDFDISDILYFNGDDEFLFLGTGPDPKHSHLYWGKAGGDISCLTCANPNCTYNRAKVSRDGHWFVQECRGPDPPTYILYKINRTTDISGAVTSVEALYQSTLMDNIDLKQLLWERAMPRTEFINLTVREGTRDQLELRAKLLVPPELNKTHIIKYPLLLYTYGGPSRQLVTTKFTLDWTAYLAATAKVLVLMVDGRGSTGYGQKFEHQVYKKLGLVEIEDQLDAVKAFIKQHSYVNTSQIGAYGWSYGGFTVAHLLGHPENNLTRCGVAVAPVTDFKYYDTVYTERHLGRINDNPDAYLQTQVARNARNFRSKSVLLMHGTADDNVLMINTASLATALINANADVDVMIYPDDNHSVQRASNSEHLYRKATTFLLDCFNKSSIRYSIDLRTQSPSSLQPYVLLEPTLDKVRQTPHLTETLALRTTDEPQEGRNWLRPSEEFPANP</sequence>
<evidence type="ECO:0000256" key="3">
    <source>
        <dbReference type="ARBA" id="ARBA00022670"/>
    </source>
</evidence>
<feature type="compositionally biased region" description="Basic and acidic residues" evidence="12">
    <location>
        <begin position="21"/>
        <end position="33"/>
    </location>
</feature>
<feature type="domain" description="Peptidase S9 prolyl oligopeptidase catalytic" evidence="14">
    <location>
        <begin position="651"/>
        <end position="855"/>
    </location>
</feature>
<keyword evidence="17" id="KW-1185">Reference proteome</keyword>
<dbReference type="InterPro" id="IPR029058">
    <property type="entry name" value="AB_hydrolase_fold"/>
</dbReference>
<keyword evidence="9 13" id="KW-0472">Membrane</keyword>
<dbReference type="SUPFAM" id="SSF53474">
    <property type="entry name" value="alpha/beta-Hydrolases"/>
    <property type="match status" value="1"/>
</dbReference>
<dbReference type="CTD" id="20319486"/>
<dbReference type="GeneID" id="20319486"/>
<organism evidence="16 17">
    <name type="scientific">Opisthorchis viverrini</name>
    <name type="common">Southeast Asian liver fluke</name>
    <dbReference type="NCBI Taxonomy" id="6198"/>
    <lineage>
        <taxon>Eukaryota</taxon>
        <taxon>Metazoa</taxon>
        <taxon>Spiralia</taxon>
        <taxon>Lophotrochozoa</taxon>
        <taxon>Platyhelminthes</taxon>
        <taxon>Trematoda</taxon>
        <taxon>Digenea</taxon>
        <taxon>Opisthorchiida</taxon>
        <taxon>Opisthorchiata</taxon>
        <taxon>Opisthorchiidae</taxon>
        <taxon>Opisthorchis</taxon>
    </lineage>
</organism>
<dbReference type="GO" id="GO:0005886">
    <property type="term" value="C:plasma membrane"/>
    <property type="evidence" value="ECO:0007669"/>
    <property type="project" value="TreeGrafter"/>
</dbReference>
<feature type="region of interest" description="Disordered" evidence="12">
    <location>
        <begin position="1"/>
        <end position="55"/>
    </location>
</feature>
<dbReference type="RefSeq" id="XP_009168551.1">
    <property type="nucleotide sequence ID" value="XM_009170287.1"/>
</dbReference>
<name>A0A074ZWG5_OPIVI</name>
<accession>A0A074ZWG5</accession>
<evidence type="ECO:0000259" key="15">
    <source>
        <dbReference type="Pfam" id="PF00930"/>
    </source>
</evidence>
<protein>
    <recommendedName>
        <fullName evidence="18">Peptidase, S9A/B/C family, catalytic domain protein</fullName>
    </recommendedName>
</protein>
<dbReference type="AlphaFoldDB" id="A0A074ZWG5"/>
<dbReference type="InterPro" id="IPR050278">
    <property type="entry name" value="Serine_Prot_S9B/DPPIV"/>
</dbReference>
<dbReference type="Pfam" id="PF00930">
    <property type="entry name" value="DPPIV_N"/>
    <property type="match status" value="1"/>
</dbReference>
<keyword evidence="10" id="KW-0325">Glycoprotein</keyword>
<dbReference type="GO" id="GO:0004177">
    <property type="term" value="F:aminopeptidase activity"/>
    <property type="evidence" value="ECO:0007669"/>
    <property type="project" value="UniProtKB-KW"/>
</dbReference>
<evidence type="ECO:0000256" key="13">
    <source>
        <dbReference type="SAM" id="Phobius"/>
    </source>
</evidence>
<evidence type="ECO:0000256" key="4">
    <source>
        <dbReference type="ARBA" id="ARBA00022692"/>
    </source>
</evidence>
<dbReference type="OrthoDB" id="16520at2759"/>
<feature type="transmembrane region" description="Helical" evidence="13">
    <location>
        <begin position="66"/>
        <end position="86"/>
    </location>
</feature>
<evidence type="ECO:0000256" key="7">
    <source>
        <dbReference type="ARBA" id="ARBA00022968"/>
    </source>
</evidence>
<dbReference type="PANTHER" id="PTHR11731">
    <property type="entry name" value="PROTEASE FAMILY S9B,C DIPEPTIDYL-PEPTIDASE IV-RELATED"/>
    <property type="match status" value="1"/>
</dbReference>
<evidence type="ECO:0000256" key="8">
    <source>
        <dbReference type="ARBA" id="ARBA00022989"/>
    </source>
</evidence>
<dbReference type="Pfam" id="PF00326">
    <property type="entry name" value="Peptidase_S9"/>
    <property type="match status" value="1"/>
</dbReference>
<evidence type="ECO:0000259" key="14">
    <source>
        <dbReference type="Pfam" id="PF00326"/>
    </source>
</evidence>
<dbReference type="SUPFAM" id="SSF82171">
    <property type="entry name" value="DPP6 N-terminal domain-like"/>
    <property type="match status" value="1"/>
</dbReference>
<evidence type="ECO:0000256" key="11">
    <source>
        <dbReference type="ARBA" id="ARBA00037847"/>
    </source>
</evidence>
<dbReference type="GO" id="GO:0006508">
    <property type="term" value="P:proteolysis"/>
    <property type="evidence" value="ECO:0007669"/>
    <property type="project" value="UniProtKB-KW"/>
</dbReference>
<evidence type="ECO:0000256" key="2">
    <source>
        <dbReference type="ARBA" id="ARBA00022438"/>
    </source>
</evidence>
<proteinExistence type="predicted"/>
<comment type="subcellular location">
    <subcellularLocation>
        <location evidence="11">Endomembrane system</location>
        <topology evidence="11">Single-pass membrane protein</topology>
    </subcellularLocation>
    <subcellularLocation>
        <location evidence="1">Membrane</location>
        <topology evidence="1">Single-pass type II membrane protein</topology>
    </subcellularLocation>
</comment>
<keyword evidence="4 13" id="KW-0812">Transmembrane</keyword>
<keyword evidence="3" id="KW-0645">Protease</keyword>
<evidence type="ECO:0000256" key="1">
    <source>
        <dbReference type="ARBA" id="ARBA00004606"/>
    </source>
</evidence>
<gene>
    <name evidence="16" type="ORF">T265_05304</name>
</gene>
<dbReference type="Gene3D" id="2.140.10.30">
    <property type="entry name" value="Dipeptidylpeptidase IV, N-terminal domain"/>
    <property type="match status" value="1"/>
</dbReference>
<dbReference type="Proteomes" id="UP000054324">
    <property type="component" value="Unassembled WGS sequence"/>
</dbReference>
<dbReference type="STRING" id="6198.A0A074ZWG5"/>
<feature type="compositionally biased region" description="Polar residues" evidence="12">
    <location>
        <begin position="36"/>
        <end position="45"/>
    </location>
</feature>
<dbReference type="GO" id="GO:0008239">
    <property type="term" value="F:dipeptidyl-peptidase activity"/>
    <property type="evidence" value="ECO:0007669"/>
    <property type="project" value="TreeGrafter"/>
</dbReference>
<evidence type="ECO:0008006" key="18">
    <source>
        <dbReference type="Google" id="ProtNLM"/>
    </source>
</evidence>
<dbReference type="PANTHER" id="PTHR11731:SF200">
    <property type="entry name" value="DIPEPTIDYL PEPTIDASE 10, ISOFORM B"/>
    <property type="match status" value="1"/>
</dbReference>
<dbReference type="KEGG" id="ovi:T265_05304"/>
<evidence type="ECO:0000256" key="5">
    <source>
        <dbReference type="ARBA" id="ARBA00022801"/>
    </source>
</evidence>
<keyword evidence="6" id="KW-0720">Serine protease</keyword>
<evidence type="ECO:0000256" key="12">
    <source>
        <dbReference type="SAM" id="MobiDB-lite"/>
    </source>
</evidence>
<feature type="region of interest" description="Disordered" evidence="12">
    <location>
        <begin position="898"/>
        <end position="920"/>
    </location>
</feature>
<dbReference type="GO" id="GO:0012505">
    <property type="term" value="C:endomembrane system"/>
    <property type="evidence" value="ECO:0007669"/>
    <property type="project" value="UniProtKB-SubCell"/>
</dbReference>
<evidence type="ECO:0000313" key="16">
    <source>
        <dbReference type="EMBL" id="KER27670.1"/>
    </source>
</evidence>
<evidence type="ECO:0000256" key="6">
    <source>
        <dbReference type="ARBA" id="ARBA00022825"/>
    </source>
</evidence>
<evidence type="ECO:0000313" key="17">
    <source>
        <dbReference type="Proteomes" id="UP000054324"/>
    </source>
</evidence>
<evidence type="ECO:0000256" key="10">
    <source>
        <dbReference type="ARBA" id="ARBA00023180"/>
    </source>
</evidence>
<dbReference type="FunFam" id="3.40.50.1820:FF:000003">
    <property type="entry name" value="Dipeptidyl peptidase 4"/>
    <property type="match status" value="1"/>
</dbReference>
<keyword evidence="8 13" id="KW-1133">Transmembrane helix</keyword>
<dbReference type="EMBL" id="KL596717">
    <property type="protein sequence ID" value="KER27670.1"/>
    <property type="molecule type" value="Genomic_DNA"/>
</dbReference>